<feature type="chain" id="PRO_5022220828" description="Putative amidase domain-containing protein" evidence="2">
    <location>
        <begin position="34"/>
        <end position="421"/>
    </location>
</feature>
<dbReference type="PANTHER" id="PTHR40032:SF1">
    <property type="entry name" value="EXPORTED PROTEIN"/>
    <property type="match status" value="1"/>
</dbReference>
<accession>A0A556C5X1</accession>
<keyword evidence="5" id="KW-1185">Reference proteome</keyword>
<feature type="domain" description="Putative amidase" evidence="3">
    <location>
        <begin position="253"/>
        <end position="401"/>
    </location>
</feature>
<comment type="caution">
    <text evidence="4">The sequence shown here is derived from an EMBL/GenBank/DDBJ whole genome shotgun (WGS) entry which is preliminary data.</text>
</comment>
<evidence type="ECO:0000313" key="5">
    <source>
        <dbReference type="Proteomes" id="UP000316406"/>
    </source>
</evidence>
<evidence type="ECO:0000256" key="2">
    <source>
        <dbReference type="SAM" id="SignalP"/>
    </source>
</evidence>
<feature type="compositionally biased region" description="Acidic residues" evidence="1">
    <location>
        <begin position="196"/>
        <end position="208"/>
    </location>
</feature>
<feature type="region of interest" description="Disordered" evidence="1">
    <location>
        <begin position="177"/>
        <end position="232"/>
    </location>
</feature>
<dbReference type="OrthoDB" id="4981342at2"/>
<reference evidence="4 5" key="1">
    <citation type="submission" date="2019-07" db="EMBL/GenBank/DDBJ databases">
        <title>Draft genome sequence of Brevibacterium aurantiacum XU54 isolated from Xinjiang China.</title>
        <authorList>
            <person name="Xu X."/>
        </authorList>
    </citation>
    <scope>NUCLEOTIDE SEQUENCE [LARGE SCALE GENOMIC DNA]</scope>
    <source>
        <strain evidence="4 5">XU54</strain>
    </source>
</reference>
<dbReference type="EMBL" id="VLTK01000014">
    <property type="protein sequence ID" value="TSI12791.1"/>
    <property type="molecule type" value="Genomic_DNA"/>
</dbReference>
<feature type="signal peptide" evidence="2">
    <location>
        <begin position="1"/>
        <end position="33"/>
    </location>
</feature>
<proteinExistence type="predicted"/>
<name>A0A556C5X1_BREAU</name>
<protein>
    <recommendedName>
        <fullName evidence="3">Putative amidase domain-containing protein</fullName>
    </recommendedName>
</protein>
<dbReference type="RefSeq" id="WP_143924052.1">
    <property type="nucleotide sequence ID" value="NZ_VLTK01000014.1"/>
</dbReference>
<sequence length="421" mass="45980">MKSRLLSGVAGSAAAALLAGGLLSTSTPTPASATDDTLPNTEAQATINTYLKGVDTAWDTGTKAPGTISLTPQSGQAGAKQPLLQRSEVLERVDIWKDAGLDIKDTHTEQTPVEVTESSNRIELVSSVLTTWSVVDEAGIADEPFSTEFRKVVLTRANSSAAWVIIEDALLPDDYFDDEDSQTTVTTPVSSPETESNPDDTVVDDGDPITELAPLGEGASEEKPVEGSSGGGWTIPPVLDLHKGKVSVNQNKLDRKKVVAKAKQWSKSTKMSTNFPKFKNNCANLASQSLRAGGWQYRKSANPRDLRTWAPKNLVGKTTRTWSQASSLHMFVALTGKKQRKDIWSTKPGDLIFADWGPNKYADGKIDHVMIVTGSTTDKYRTWPRISQQSNPRYNIPLSDQVNRQYRAGVRKIKWYPMIMD</sequence>
<dbReference type="Pfam" id="PF12671">
    <property type="entry name" value="Amidase_6"/>
    <property type="match status" value="1"/>
</dbReference>
<dbReference type="AlphaFoldDB" id="A0A556C5X1"/>
<evidence type="ECO:0000259" key="3">
    <source>
        <dbReference type="Pfam" id="PF12671"/>
    </source>
</evidence>
<organism evidence="4 5">
    <name type="scientific">Brevibacterium aurantiacum</name>
    <dbReference type="NCBI Taxonomy" id="273384"/>
    <lineage>
        <taxon>Bacteria</taxon>
        <taxon>Bacillati</taxon>
        <taxon>Actinomycetota</taxon>
        <taxon>Actinomycetes</taxon>
        <taxon>Micrococcales</taxon>
        <taxon>Brevibacteriaceae</taxon>
        <taxon>Brevibacterium</taxon>
    </lineage>
</organism>
<evidence type="ECO:0000313" key="4">
    <source>
        <dbReference type="EMBL" id="TSI12791.1"/>
    </source>
</evidence>
<keyword evidence="2" id="KW-0732">Signal</keyword>
<feature type="compositionally biased region" description="Low complexity" evidence="1">
    <location>
        <begin position="183"/>
        <end position="195"/>
    </location>
</feature>
<gene>
    <name evidence="4" type="ORF">FO013_18560</name>
</gene>
<dbReference type="Proteomes" id="UP000316406">
    <property type="component" value="Unassembled WGS sequence"/>
</dbReference>
<evidence type="ECO:0000256" key="1">
    <source>
        <dbReference type="SAM" id="MobiDB-lite"/>
    </source>
</evidence>
<dbReference type="PANTHER" id="PTHR40032">
    <property type="entry name" value="EXPORTED PROTEIN-RELATED"/>
    <property type="match status" value="1"/>
</dbReference>
<dbReference type="InterPro" id="IPR024301">
    <property type="entry name" value="Amidase_6"/>
</dbReference>